<reference evidence="2 3" key="1">
    <citation type="submission" date="2019-02" db="EMBL/GenBank/DDBJ databases">
        <title>Deep-cultivation of Planctomycetes and their phenomic and genomic characterization uncovers novel biology.</title>
        <authorList>
            <person name="Wiegand S."/>
            <person name="Jogler M."/>
            <person name="Boedeker C."/>
            <person name="Pinto D."/>
            <person name="Vollmers J."/>
            <person name="Rivas-Marin E."/>
            <person name="Kohn T."/>
            <person name="Peeters S.H."/>
            <person name="Heuer A."/>
            <person name="Rast P."/>
            <person name="Oberbeckmann S."/>
            <person name="Bunk B."/>
            <person name="Jeske O."/>
            <person name="Meyerdierks A."/>
            <person name="Storesund J.E."/>
            <person name="Kallscheuer N."/>
            <person name="Luecker S."/>
            <person name="Lage O.M."/>
            <person name="Pohl T."/>
            <person name="Merkel B.J."/>
            <person name="Hornburger P."/>
            <person name="Mueller R.-W."/>
            <person name="Bruemmer F."/>
            <person name="Labrenz M."/>
            <person name="Spormann A.M."/>
            <person name="Op den Camp H."/>
            <person name="Overmann J."/>
            <person name="Amann R."/>
            <person name="Jetten M.S.M."/>
            <person name="Mascher T."/>
            <person name="Medema M.H."/>
            <person name="Devos D.P."/>
            <person name="Kaster A.-K."/>
            <person name="Ovreas L."/>
            <person name="Rohde M."/>
            <person name="Galperin M.Y."/>
            <person name="Jogler C."/>
        </authorList>
    </citation>
    <scope>NUCLEOTIDE SEQUENCE [LARGE SCALE GENOMIC DNA]</scope>
    <source>
        <strain evidence="2 3">Pan265</strain>
    </source>
</reference>
<dbReference type="Proteomes" id="UP000320386">
    <property type="component" value="Chromosome"/>
</dbReference>
<proteinExistence type="predicted"/>
<dbReference type="OrthoDB" id="8579419at2"/>
<dbReference type="AlphaFoldDB" id="A0A518C1A2"/>
<protein>
    <submittedName>
        <fullName evidence="2">Uncharacterized protein</fullName>
    </submittedName>
</protein>
<organism evidence="2 3">
    <name type="scientific">Mucisphaera calidilacus</name>
    <dbReference type="NCBI Taxonomy" id="2527982"/>
    <lineage>
        <taxon>Bacteria</taxon>
        <taxon>Pseudomonadati</taxon>
        <taxon>Planctomycetota</taxon>
        <taxon>Phycisphaerae</taxon>
        <taxon>Phycisphaerales</taxon>
        <taxon>Phycisphaeraceae</taxon>
        <taxon>Mucisphaera</taxon>
    </lineage>
</organism>
<feature type="signal peptide" evidence="1">
    <location>
        <begin position="1"/>
        <end position="27"/>
    </location>
</feature>
<gene>
    <name evidence="2" type="ORF">Pan265_28810</name>
</gene>
<keyword evidence="1" id="KW-0732">Signal</keyword>
<name>A0A518C1A2_9BACT</name>
<dbReference type="KEGG" id="mcad:Pan265_28810"/>
<accession>A0A518C1A2</accession>
<feature type="chain" id="PRO_5022213592" evidence="1">
    <location>
        <begin position="28"/>
        <end position="327"/>
    </location>
</feature>
<sequence length="327" mass="35275" precursor="true">MRTIRTPLYPAIITAAAALLATPTTHAQTLNEIRAQLSDGLADTEFTTTFSGLILLSDELELTGTQLWINDDSDTRISAFSIPFARSFPLFGQDAPHLYVEAAVGYASATQSFSDIYEGAAPALATGVETKWSTLGAIVGAGPEFEILPELRLALIANANLAYLENRTTYSGPGRNVTAAIADGVAFNWNAISAGLGVATRLDYNHAFENDLELRCRARYDLRFTDTLTADDPAQDVTNRIQILTLRTDLTGPTGIDLLNQPLRWRTFVGYRNFIEGQLFGVTNYAQIGTGLELRDILPLNAGISVTAAYLIGDNAQGYALGAGLNF</sequence>
<keyword evidence="3" id="KW-1185">Reference proteome</keyword>
<dbReference type="RefSeq" id="WP_145447144.1">
    <property type="nucleotide sequence ID" value="NZ_CP036280.1"/>
</dbReference>
<evidence type="ECO:0000313" key="3">
    <source>
        <dbReference type="Proteomes" id="UP000320386"/>
    </source>
</evidence>
<evidence type="ECO:0000256" key="1">
    <source>
        <dbReference type="SAM" id="SignalP"/>
    </source>
</evidence>
<evidence type="ECO:0000313" key="2">
    <source>
        <dbReference type="EMBL" id="QDU73003.1"/>
    </source>
</evidence>
<dbReference type="EMBL" id="CP036280">
    <property type="protein sequence ID" value="QDU73003.1"/>
    <property type="molecule type" value="Genomic_DNA"/>
</dbReference>